<dbReference type="AlphaFoldDB" id="A0A9W8NT12"/>
<gene>
    <name evidence="2" type="ORF">DFH05DRAFT_1529510</name>
</gene>
<dbReference type="Proteomes" id="UP001142393">
    <property type="component" value="Unassembled WGS sequence"/>
</dbReference>
<dbReference type="EMBL" id="JANVFU010000015">
    <property type="protein sequence ID" value="KAJ3740216.1"/>
    <property type="molecule type" value="Genomic_DNA"/>
</dbReference>
<reference evidence="2 3" key="1">
    <citation type="journal article" date="2023" name="Proc. Natl. Acad. Sci. U.S.A.">
        <title>A global phylogenomic analysis of the shiitake genus Lentinula.</title>
        <authorList>
            <person name="Sierra-Patev S."/>
            <person name="Min B."/>
            <person name="Naranjo-Ortiz M."/>
            <person name="Looney B."/>
            <person name="Konkel Z."/>
            <person name="Slot J.C."/>
            <person name="Sakamoto Y."/>
            <person name="Steenwyk J.L."/>
            <person name="Rokas A."/>
            <person name="Carro J."/>
            <person name="Camarero S."/>
            <person name="Ferreira P."/>
            <person name="Molpeceres G."/>
            <person name="Ruiz-Duenas F.J."/>
            <person name="Serrano A."/>
            <person name="Henrissat B."/>
            <person name="Drula E."/>
            <person name="Hughes K.W."/>
            <person name="Mata J.L."/>
            <person name="Ishikawa N.K."/>
            <person name="Vargas-Isla R."/>
            <person name="Ushijima S."/>
            <person name="Smith C.A."/>
            <person name="Donoghue J."/>
            <person name="Ahrendt S."/>
            <person name="Andreopoulos W."/>
            <person name="He G."/>
            <person name="LaButti K."/>
            <person name="Lipzen A."/>
            <person name="Ng V."/>
            <person name="Riley R."/>
            <person name="Sandor L."/>
            <person name="Barry K."/>
            <person name="Martinez A.T."/>
            <person name="Xiao Y."/>
            <person name="Gibbons J.G."/>
            <person name="Terashima K."/>
            <person name="Grigoriev I.V."/>
            <person name="Hibbett D."/>
        </authorList>
    </citation>
    <scope>NUCLEOTIDE SEQUENCE [LARGE SCALE GENOMIC DNA]</scope>
    <source>
        <strain evidence="2 3">TFB7810</strain>
    </source>
</reference>
<evidence type="ECO:0000313" key="2">
    <source>
        <dbReference type="EMBL" id="KAJ3740216.1"/>
    </source>
</evidence>
<comment type="caution">
    <text evidence="2">The sequence shown here is derived from an EMBL/GenBank/DDBJ whole genome shotgun (WGS) entry which is preliminary data.</text>
</comment>
<accession>A0A9W8NT12</accession>
<keyword evidence="3" id="KW-1185">Reference proteome</keyword>
<feature type="compositionally biased region" description="Low complexity" evidence="1">
    <location>
        <begin position="117"/>
        <end position="127"/>
    </location>
</feature>
<evidence type="ECO:0000256" key="1">
    <source>
        <dbReference type="SAM" id="MobiDB-lite"/>
    </source>
</evidence>
<evidence type="ECO:0000313" key="3">
    <source>
        <dbReference type="Proteomes" id="UP001142393"/>
    </source>
</evidence>
<proteinExistence type="predicted"/>
<feature type="region of interest" description="Disordered" evidence="1">
    <location>
        <begin position="101"/>
        <end position="127"/>
    </location>
</feature>
<sequence>MFSKRTPLFLRPNLDYRMLKLLPLFAALILTLLLYTSSTVSSIIYPELAEAEAASSIVVYSPSTYSYPSLASVDEKPEIPRRNIILERDVVESAIAPEIFSSNDSNNNTDYPDSDLTDSSSTPPRPSRTNSLCLLSIYRLITHSPTHLIDKYLKQTISHTTDRLPASLILVSQRLAAIYHRLSAYLPNVSRVPSAILPTPLITSFKSRRKFGRRRGPGHPSFRVGEGRLVEWAQEDMNLLDMDSEATDFMVNAEDPAESEDLVDEYIPLSVGMGWKDRLGTRTVQAGPMLPVPNYGSAISW</sequence>
<organism evidence="2 3">
    <name type="scientific">Lentinula detonsa</name>
    <dbReference type="NCBI Taxonomy" id="2804962"/>
    <lineage>
        <taxon>Eukaryota</taxon>
        <taxon>Fungi</taxon>
        <taxon>Dikarya</taxon>
        <taxon>Basidiomycota</taxon>
        <taxon>Agaricomycotina</taxon>
        <taxon>Agaricomycetes</taxon>
        <taxon>Agaricomycetidae</taxon>
        <taxon>Agaricales</taxon>
        <taxon>Marasmiineae</taxon>
        <taxon>Omphalotaceae</taxon>
        <taxon>Lentinula</taxon>
    </lineage>
</organism>
<name>A0A9W8NT12_9AGAR</name>
<protein>
    <submittedName>
        <fullName evidence="2">Uncharacterized protein</fullName>
    </submittedName>
</protein>